<evidence type="ECO:0000313" key="15">
    <source>
        <dbReference type="EMBL" id="CAK9174225.1"/>
    </source>
</evidence>
<evidence type="ECO:0000256" key="10">
    <source>
        <dbReference type="ARBA" id="ARBA00023235"/>
    </source>
</evidence>
<dbReference type="GO" id="GO:0005634">
    <property type="term" value="C:nucleus"/>
    <property type="evidence" value="ECO:0007669"/>
    <property type="project" value="UniProtKB-SubCell"/>
</dbReference>
<accession>A0ABC8U2Y5</accession>
<keyword evidence="6" id="KW-0479">Metal-binding</keyword>
<organism evidence="15 16">
    <name type="scientific">Ilex paraguariensis</name>
    <name type="common">yerba mate</name>
    <dbReference type="NCBI Taxonomy" id="185542"/>
    <lineage>
        <taxon>Eukaryota</taxon>
        <taxon>Viridiplantae</taxon>
        <taxon>Streptophyta</taxon>
        <taxon>Embryophyta</taxon>
        <taxon>Tracheophyta</taxon>
        <taxon>Spermatophyta</taxon>
        <taxon>Magnoliopsida</taxon>
        <taxon>eudicotyledons</taxon>
        <taxon>Gunneridae</taxon>
        <taxon>Pentapetalae</taxon>
        <taxon>asterids</taxon>
        <taxon>campanulids</taxon>
        <taxon>Aquifoliales</taxon>
        <taxon>Aquifoliaceae</taxon>
        <taxon>Ilex</taxon>
    </lineage>
</organism>
<dbReference type="FunFam" id="3.40.1360.10:FF:000003">
    <property type="entry name" value="DNA topoisomerase 6 subunit A"/>
    <property type="match status" value="1"/>
</dbReference>
<keyword evidence="7" id="KW-0460">Magnesium</keyword>
<feature type="non-terminal residue" evidence="15">
    <location>
        <position position="1"/>
    </location>
</feature>
<dbReference type="AlphaFoldDB" id="A0ABC8U2Y5"/>
<keyword evidence="16" id="KW-1185">Reference proteome</keyword>
<dbReference type="InterPro" id="IPR013049">
    <property type="entry name" value="Spo11/TopoVI_A_N"/>
</dbReference>
<comment type="similarity">
    <text evidence="4 12">Belongs to the TOP6A family.</text>
</comment>
<evidence type="ECO:0000256" key="3">
    <source>
        <dbReference type="ARBA" id="ARBA00004123"/>
    </source>
</evidence>
<dbReference type="CDD" id="cd00223">
    <property type="entry name" value="TOPRIM_TopoIIB_SPO"/>
    <property type="match status" value="1"/>
</dbReference>
<name>A0ABC8U2Y5_9AQUA</name>
<evidence type="ECO:0000256" key="6">
    <source>
        <dbReference type="ARBA" id="ARBA00022723"/>
    </source>
</evidence>
<evidence type="ECO:0000256" key="1">
    <source>
        <dbReference type="ARBA" id="ARBA00000185"/>
    </source>
</evidence>
<proteinExistence type="inferred from homology"/>
<comment type="caution">
    <text evidence="15">The sequence shown here is derived from an EMBL/GenBank/DDBJ whole genome shotgun (WGS) entry which is preliminary data.</text>
</comment>
<dbReference type="GO" id="GO:0003918">
    <property type="term" value="F:DNA topoisomerase type II (double strand cut, ATP-hydrolyzing) activity"/>
    <property type="evidence" value="ECO:0007669"/>
    <property type="project" value="UniProtKB-UniRule"/>
</dbReference>
<dbReference type="Proteomes" id="UP001642360">
    <property type="component" value="Unassembled WGS sequence"/>
</dbReference>
<dbReference type="GO" id="GO:0003677">
    <property type="term" value="F:DNA binding"/>
    <property type="evidence" value="ECO:0007669"/>
    <property type="project" value="UniProtKB-UniRule"/>
</dbReference>
<feature type="active site" description="O-(5'-phospho-DNA)-tyrosine intermediate" evidence="12">
    <location>
        <position position="121"/>
    </location>
</feature>
<sequence length="457" mass="52146">ALQGHVYPVTLKRARKPHSLFRCSSCGLYGNGFCYSELTRSILEDLCEGRSPLVCIDRFRNYCTDTSGNCSCSLDFAKGKEILTLQREQNIRRLDILLRVLLIVQQLLQENRHGSKRDIYYMHPSVFKEQSVVDRAINDICILLQCSRHNLNVVSVGKGWVPTQDHTGFVEDDTIFVPPLASSDISKFTWGSGGNVKKELVMGWLRFFEGGRKFDCINVPNTAHPVPVQVEVVNNIVSVAQYILVVEKESVFQRLANDHFCKRNRCIVVTGRGYPDVPTRRFLRLLVEKLGLPTYCLVDCDPYGFDILTTYRFGSMQMAYDAEFLRVPGIRWIGAFPQDCERYHLPQQCLLPLTAEDKTRIEAMLHRCYLQREVSHWRLELELLLQRGVKFEIEALSVHSISFLSEEYVPSKIQGLSFESGCPLPGLQDEDVGSAGFNLWSLFCHHRCTSRDGKSFG</sequence>
<dbReference type="Pfam" id="PF04406">
    <property type="entry name" value="TP6A_N"/>
    <property type="match status" value="1"/>
</dbReference>
<evidence type="ECO:0000256" key="12">
    <source>
        <dbReference type="PROSITE-ProRule" id="PRU01385"/>
    </source>
</evidence>
<evidence type="ECO:0000256" key="2">
    <source>
        <dbReference type="ARBA" id="ARBA00001946"/>
    </source>
</evidence>
<dbReference type="InterPro" id="IPR036388">
    <property type="entry name" value="WH-like_DNA-bd_sf"/>
</dbReference>
<dbReference type="Pfam" id="PF21180">
    <property type="entry name" value="TOP6A-Spo11_Toprim"/>
    <property type="match status" value="1"/>
</dbReference>
<evidence type="ECO:0000256" key="11">
    <source>
        <dbReference type="ARBA" id="ARBA00023242"/>
    </source>
</evidence>
<keyword evidence="9 12" id="KW-0238">DNA-binding</keyword>
<evidence type="ECO:0000256" key="9">
    <source>
        <dbReference type="ARBA" id="ARBA00023125"/>
    </source>
</evidence>
<protein>
    <recommendedName>
        <fullName evidence="5">DNA topoisomerase (ATP-hydrolyzing)</fullName>
        <ecNumber evidence="5">5.6.2.2</ecNumber>
    </recommendedName>
</protein>
<dbReference type="Gene3D" id="3.40.1360.10">
    <property type="match status" value="1"/>
</dbReference>
<keyword evidence="11" id="KW-0539">Nucleus</keyword>
<evidence type="ECO:0000256" key="7">
    <source>
        <dbReference type="ARBA" id="ARBA00022842"/>
    </source>
</evidence>
<dbReference type="SUPFAM" id="SSF56726">
    <property type="entry name" value="DNA topoisomerase IV, alpha subunit"/>
    <property type="match status" value="1"/>
</dbReference>
<dbReference type="InterPro" id="IPR036078">
    <property type="entry name" value="Spo11/TopoVI_A_sf"/>
</dbReference>
<evidence type="ECO:0000313" key="16">
    <source>
        <dbReference type="Proteomes" id="UP001642360"/>
    </source>
</evidence>
<dbReference type="EMBL" id="CAUOFW020006305">
    <property type="protein sequence ID" value="CAK9174225.1"/>
    <property type="molecule type" value="Genomic_DNA"/>
</dbReference>
<evidence type="ECO:0000259" key="14">
    <source>
        <dbReference type="Pfam" id="PF21180"/>
    </source>
</evidence>
<dbReference type="Gene3D" id="1.10.10.10">
    <property type="entry name" value="Winged helix-like DNA-binding domain superfamily/Winged helix DNA-binding domain"/>
    <property type="match status" value="1"/>
</dbReference>
<gene>
    <name evidence="15" type="ORF">ILEXP_LOCUS43956</name>
</gene>
<dbReference type="InterPro" id="IPR002815">
    <property type="entry name" value="Spo11/TopoVI_A"/>
</dbReference>
<dbReference type="InterPro" id="IPR034136">
    <property type="entry name" value="TOPRIM_Topo6A/Spo11"/>
</dbReference>
<dbReference type="PANTHER" id="PTHR10848:SF3">
    <property type="entry name" value="MEIOTIC RECOMBINATION PROTEIN SPO11-1"/>
    <property type="match status" value="1"/>
</dbReference>
<dbReference type="EC" id="5.6.2.2" evidence="5"/>
<evidence type="ECO:0000256" key="4">
    <source>
        <dbReference type="ARBA" id="ARBA00006559"/>
    </source>
</evidence>
<comment type="subcellular location">
    <subcellularLocation>
        <location evidence="3">Nucleus</location>
    </subcellularLocation>
</comment>
<dbReference type="PRINTS" id="PR01550">
    <property type="entry name" value="TOP6AFAMILY"/>
</dbReference>
<evidence type="ECO:0000256" key="8">
    <source>
        <dbReference type="ARBA" id="ARBA00023029"/>
    </source>
</evidence>
<dbReference type="GO" id="GO:0046872">
    <property type="term" value="F:metal ion binding"/>
    <property type="evidence" value="ECO:0007669"/>
    <property type="project" value="UniProtKB-KW"/>
</dbReference>
<feature type="domain" description="Topoisomerase 6 subunit A/Spo11 TOPRIM" evidence="14">
    <location>
        <begin position="242"/>
        <end position="413"/>
    </location>
</feature>
<keyword evidence="10 12" id="KW-0413">Isomerase</keyword>
<comment type="catalytic activity">
    <reaction evidence="1 12">
        <text>ATP-dependent breakage, passage and rejoining of double-stranded DNA.</text>
        <dbReference type="EC" id="5.6.2.2"/>
    </reaction>
</comment>
<feature type="domain" description="Spo11/DNA topoisomerase VI subunit A N-terminal" evidence="13">
    <location>
        <begin position="92"/>
        <end position="153"/>
    </location>
</feature>
<dbReference type="PROSITE" id="PS52041">
    <property type="entry name" value="TOPO_IIB"/>
    <property type="match status" value="1"/>
</dbReference>
<evidence type="ECO:0000256" key="5">
    <source>
        <dbReference type="ARBA" id="ARBA00012895"/>
    </source>
</evidence>
<reference evidence="15 16" key="1">
    <citation type="submission" date="2024-02" db="EMBL/GenBank/DDBJ databases">
        <authorList>
            <person name="Vignale AGUSTIN F."/>
            <person name="Sosa J E."/>
            <person name="Modenutti C."/>
        </authorList>
    </citation>
    <scope>NUCLEOTIDE SEQUENCE [LARGE SCALE GENOMIC DNA]</scope>
</reference>
<evidence type="ECO:0000259" key="13">
    <source>
        <dbReference type="Pfam" id="PF04406"/>
    </source>
</evidence>
<comment type="cofactor">
    <cofactor evidence="2">
        <name>Mg(2+)</name>
        <dbReference type="ChEBI" id="CHEBI:18420"/>
    </cofactor>
</comment>
<dbReference type="PANTHER" id="PTHR10848">
    <property type="entry name" value="MEIOTIC RECOMBINATION PROTEIN SPO11"/>
    <property type="match status" value="1"/>
</dbReference>
<keyword evidence="8 12" id="KW-0799">Topoisomerase</keyword>